<sequence>MESYGDYNISVVLFAAFGSWMTGYGLAVIIATLGQPTFYTSMHLVSDPTSLGYGHTSTIIATVNVHCCKIYHGFRYGTNLRFDAYILFRSRTSSFARTYGWSSRVFINVGYASAGWIGYACYTDRTSSFAWRLPQTVFGLVALCLLAGTLFVPESPRWLVTKSRDEEALKILCRLHHDRNDPQDTFAHQELSLIHRQIAEDKSQQEVHGKWQILTLKTYRKRLELACMIVIGTQNTGILVIASFNALLYQSLGLTNSQALIVSAAYNTWGMIANFIGAPISDRFGRRKLLLIGFISNTVMFATATGLIAKYTETQTKSWAAAAQRSCSSMSSDVNCWTVATEIFPSHLRAQGSGIAISTLMLTDILWLQLAPTASTTIGWKYYLVFMRLTIVHSIYLWFRLPETSGLALEEIPRSEKRRPSVTSWGSLCGTTLDLDSGAR</sequence>
<keyword evidence="3 6" id="KW-0812">Transmembrane</keyword>
<dbReference type="InterPro" id="IPR005828">
    <property type="entry name" value="MFS_sugar_transport-like"/>
</dbReference>
<dbReference type="PANTHER" id="PTHR48022:SF11">
    <property type="entry name" value="MONOSACCHARIDE TRANSPORTER (HXT8), PUTATIVE (AFU_ORTHOLOGUE AFUA_2G08120)-RELATED"/>
    <property type="match status" value="1"/>
</dbReference>
<feature type="transmembrane region" description="Helical" evidence="6">
    <location>
        <begin position="12"/>
        <end position="33"/>
    </location>
</feature>
<evidence type="ECO:0000259" key="7">
    <source>
        <dbReference type="PROSITE" id="PS50850"/>
    </source>
</evidence>
<evidence type="ECO:0000256" key="2">
    <source>
        <dbReference type="ARBA" id="ARBA00010992"/>
    </source>
</evidence>
<dbReference type="OrthoDB" id="6612291at2759"/>
<dbReference type="Gene3D" id="1.20.1250.20">
    <property type="entry name" value="MFS general substrate transporter like domains"/>
    <property type="match status" value="1"/>
</dbReference>
<keyword evidence="5 6" id="KW-0472">Membrane</keyword>
<gene>
    <name evidence="8" type="ORF">L207DRAFT_563032</name>
</gene>
<dbReference type="PANTHER" id="PTHR48022">
    <property type="entry name" value="PLASTIDIC GLUCOSE TRANSPORTER 4"/>
    <property type="match status" value="1"/>
</dbReference>
<feature type="transmembrane region" description="Helical" evidence="6">
    <location>
        <begin position="289"/>
        <end position="309"/>
    </location>
</feature>
<evidence type="ECO:0000313" key="8">
    <source>
        <dbReference type="EMBL" id="PMD43956.1"/>
    </source>
</evidence>
<comment type="similarity">
    <text evidence="2">Belongs to the major facilitator superfamily. Sugar transporter (TC 2.A.1.1) family.</text>
</comment>
<dbReference type="GO" id="GO:0016020">
    <property type="term" value="C:membrane"/>
    <property type="evidence" value="ECO:0007669"/>
    <property type="project" value="UniProtKB-SubCell"/>
</dbReference>
<evidence type="ECO:0000256" key="6">
    <source>
        <dbReference type="SAM" id="Phobius"/>
    </source>
</evidence>
<dbReference type="Proteomes" id="UP000235786">
    <property type="component" value="Unassembled WGS sequence"/>
</dbReference>
<evidence type="ECO:0000256" key="5">
    <source>
        <dbReference type="ARBA" id="ARBA00023136"/>
    </source>
</evidence>
<dbReference type="EMBL" id="KZ613941">
    <property type="protein sequence ID" value="PMD43956.1"/>
    <property type="molecule type" value="Genomic_DNA"/>
</dbReference>
<dbReference type="GO" id="GO:0005351">
    <property type="term" value="F:carbohydrate:proton symporter activity"/>
    <property type="evidence" value="ECO:0007669"/>
    <property type="project" value="TreeGrafter"/>
</dbReference>
<feature type="transmembrane region" description="Helical" evidence="6">
    <location>
        <begin position="259"/>
        <end position="277"/>
    </location>
</feature>
<feature type="transmembrane region" description="Helical" evidence="6">
    <location>
        <begin position="99"/>
        <end position="119"/>
    </location>
</feature>
<accession>A0A2J6RZL1</accession>
<proteinExistence type="inferred from homology"/>
<keyword evidence="9" id="KW-1185">Reference proteome</keyword>
<dbReference type="InterPro" id="IPR036259">
    <property type="entry name" value="MFS_trans_sf"/>
</dbReference>
<feature type="transmembrane region" description="Helical" evidence="6">
    <location>
        <begin position="225"/>
        <end position="247"/>
    </location>
</feature>
<reference evidence="8 9" key="1">
    <citation type="submission" date="2016-04" db="EMBL/GenBank/DDBJ databases">
        <title>A degradative enzymes factory behind the ericoid mycorrhizal symbiosis.</title>
        <authorList>
            <consortium name="DOE Joint Genome Institute"/>
            <person name="Martino E."/>
            <person name="Morin E."/>
            <person name="Grelet G."/>
            <person name="Kuo A."/>
            <person name="Kohler A."/>
            <person name="Daghino S."/>
            <person name="Barry K."/>
            <person name="Choi C."/>
            <person name="Cichocki N."/>
            <person name="Clum A."/>
            <person name="Copeland A."/>
            <person name="Hainaut M."/>
            <person name="Haridas S."/>
            <person name="Labutti K."/>
            <person name="Lindquist E."/>
            <person name="Lipzen A."/>
            <person name="Khouja H.-R."/>
            <person name="Murat C."/>
            <person name="Ohm R."/>
            <person name="Olson A."/>
            <person name="Spatafora J."/>
            <person name="Veneault-Fourrey C."/>
            <person name="Henrissat B."/>
            <person name="Grigoriev I."/>
            <person name="Martin F."/>
            <person name="Perotto S."/>
        </authorList>
    </citation>
    <scope>NUCLEOTIDE SEQUENCE [LARGE SCALE GENOMIC DNA]</scope>
    <source>
        <strain evidence="8 9">F</strain>
    </source>
</reference>
<name>A0A2J6RZL1_HYAVF</name>
<dbReference type="PROSITE" id="PS50850">
    <property type="entry name" value="MFS"/>
    <property type="match status" value="1"/>
</dbReference>
<evidence type="ECO:0000256" key="1">
    <source>
        <dbReference type="ARBA" id="ARBA00004141"/>
    </source>
</evidence>
<keyword evidence="4 6" id="KW-1133">Transmembrane helix</keyword>
<dbReference type="Pfam" id="PF00083">
    <property type="entry name" value="Sugar_tr"/>
    <property type="match status" value="1"/>
</dbReference>
<evidence type="ECO:0000256" key="4">
    <source>
        <dbReference type="ARBA" id="ARBA00022989"/>
    </source>
</evidence>
<evidence type="ECO:0000256" key="3">
    <source>
        <dbReference type="ARBA" id="ARBA00022692"/>
    </source>
</evidence>
<dbReference type="InterPro" id="IPR020846">
    <property type="entry name" value="MFS_dom"/>
</dbReference>
<dbReference type="SUPFAM" id="SSF103473">
    <property type="entry name" value="MFS general substrate transporter"/>
    <property type="match status" value="1"/>
</dbReference>
<dbReference type="AlphaFoldDB" id="A0A2J6RZL1"/>
<dbReference type="InterPro" id="IPR005829">
    <property type="entry name" value="Sugar_transporter_CS"/>
</dbReference>
<evidence type="ECO:0000313" key="9">
    <source>
        <dbReference type="Proteomes" id="UP000235786"/>
    </source>
</evidence>
<feature type="domain" description="Major facilitator superfamily (MFS) profile" evidence="7">
    <location>
        <begin position="221"/>
        <end position="440"/>
    </location>
</feature>
<protein>
    <submittedName>
        <fullName evidence="8">MFS general substrate transporter</fullName>
    </submittedName>
</protein>
<dbReference type="PROSITE" id="PS00216">
    <property type="entry name" value="SUGAR_TRANSPORT_1"/>
    <property type="match status" value="1"/>
</dbReference>
<feature type="transmembrane region" description="Helical" evidence="6">
    <location>
        <begin position="131"/>
        <end position="152"/>
    </location>
</feature>
<dbReference type="InterPro" id="IPR050360">
    <property type="entry name" value="MFS_Sugar_Transporters"/>
</dbReference>
<organism evidence="8 9">
    <name type="scientific">Hyaloscypha variabilis (strain UAMH 11265 / GT02V1 / F)</name>
    <name type="common">Meliniomyces variabilis</name>
    <dbReference type="NCBI Taxonomy" id="1149755"/>
    <lineage>
        <taxon>Eukaryota</taxon>
        <taxon>Fungi</taxon>
        <taxon>Dikarya</taxon>
        <taxon>Ascomycota</taxon>
        <taxon>Pezizomycotina</taxon>
        <taxon>Leotiomycetes</taxon>
        <taxon>Helotiales</taxon>
        <taxon>Hyaloscyphaceae</taxon>
        <taxon>Hyaloscypha</taxon>
        <taxon>Hyaloscypha variabilis</taxon>
    </lineage>
</organism>
<comment type="subcellular location">
    <subcellularLocation>
        <location evidence="1">Membrane</location>
        <topology evidence="1">Multi-pass membrane protein</topology>
    </subcellularLocation>
</comment>